<keyword evidence="2" id="KW-1185">Reference proteome</keyword>
<dbReference type="AlphaFoldDB" id="A0A482VSZ3"/>
<dbReference type="EMBL" id="QDEB01065499">
    <property type="protein sequence ID" value="RZC36071.1"/>
    <property type="molecule type" value="Genomic_DNA"/>
</dbReference>
<name>A0A482VSZ3_ASBVE</name>
<sequence length="36" mass="4248">MQPQKISSRVLINVYCEIEWSENSCGDNMMIKKMKL</sequence>
<evidence type="ECO:0000313" key="2">
    <source>
        <dbReference type="Proteomes" id="UP000292052"/>
    </source>
</evidence>
<evidence type="ECO:0000313" key="1">
    <source>
        <dbReference type="EMBL" id="RZC36071.1"/>
    </source>
</evidence>
<gene>
    <name evidence="1" type="ORF">BDFB_013580</name>
</gene>
<protein>
    <submittedName>
        <fullName evidence="1">Uncharacterized protein</fullName>
    </submittedName>
</protein>
<reference evidence="1 2" key="1">
    <citation type="submission" date="2017-03" db="EMBL/GenBank/DDBJ databases">
        <title>Genome of the blue death feigning beetle - Asbolus verrucosus.</title>
        <authorList>
            <person name="Rider S.D."/>
        </authorList>
    </citation>
    <scope>NUCLEOTIDE SEQUENCE [LARGE SCALE GENOMIC DNA]</scope>
    <source>
        <strain evidence="1">Butters</strain>
        <tissue evidence="1">Head and leg muscle</tissue>
    </source>
</reference>
<proteinExistence type="predicted"/>
<dbReference type="Proteomes" id="UP000292052">
    <property type="component" value="Unassembled WGS sequence"/>
</dbReference>
<comment type="caution">
    <text evidence="1">The sequence shown here is derived from an EMBL/GenBank/DDBJ whole genome shotgun (WGS) entry which is preliminary data.</text>
</comment>
<organism evidence="1 2">
    <name type="scientific">Asbolus verrucosus</name>
    <name type="common">Desert ironclad beetle</name>
    <dbReference type="NCBI Taxonomy" id="1661398"/>
    <lineage>
        <taxon>Eukaryota</taxon>
        <taxon>Metazoa</taxon>
        <taxon>Ecdysozoa</taxon>
        <taxon>Arthropoda</taxon>
        <taxon>Hexapoda</taxon>
        <taxon>Insecta</taxon>
        <taxon>Pterygota</taxon>
        <taxon>Neoptera</taxon>
        <taxon>Endopterygota</taxon>
        <taxon>Coleoptera</taxon>
        <taxon>Polyphaga</taxon>
        <taxon>Cucujiformia</taxon>
        <taxon>Tenebrionidae</taxon>
        <taxon>Pimeliinae</taxon>
        <taxon>Asbolus</taxon>
    </lineage>
</organism>
<accession>A0A482VSZ3</accession>